<dbReference type="Pfam" id="PF25917">
    <property type="entry name" value="BSH_RND"/>
    <property type="match status" value="1"/>
</dbReference>
<dbReference type="RefSeq" id="WP_126397517.1">
    <property type="nucleotide sequence ID" value="NZ_AP018907.1"/>
</dbReference>
<dbReference type="GO" id="GO:1990195">
    <property type="term" value="C:macrolide transmembrane transporter complex"/>
    <property type="evidence" value="ECO:0007669"/>
    <property type="project" value="InterPro"/>
</dbReference>
<dbReference type="OrthoDB" id="9791520at2"/>
<dbReference type="Proteomes" id="UP000266934">
    <property type="component" value="Chromosome"/>
</dbReference>
<feature type="domain" description="Multidrug resistance protein MdtA-like C-terminal permuted SH3" evidence="8">
    <location>
        <begin position="330"/>
        <end position="387"/>
    </location>
</feature>
<reference evidence="9 10" key="1">
    <citation type="submission" date="2018-08" db="EMBL/GenBank/DDBJ databases">
        <title>Complete genome sequencing of Blastochloris tepida GI.</title>
        <authorList>
            <person name="Tsukatani Y."/>
            <person name="Mori H."/>
        </authorList>
    </citation>
    <scope>NUCLEOTIDE SEQUENCE [LARGE SCALE GENOMIC DNA]</scope>
    <source>
        <strain evidence="9 10">GI</strain>
    </source>
</reference>
<dbReference type="NCBIfam" id="TIGR01730">
    <property type="entry name" value="RND_mfp"/>
    <property type="match status" value="1"/>
</dbReference>
<keyword evidence="3" id="KW-0813">Transport</keyword>
<keyword evidence="4" id="KW-0175">Coiled coil</keyword>
<evidence type="ECO:0000256" key="2">
    <source>
        <dbReference type="ARBA" id="ARBA00009477"/>
    </source>
</evidence>
<dbReference type="InterPro" id="IPR058627">
    <property type="entry name" value="MdtA-like_C"/>
</dbReference>
<name>A0A348FX91_9HYPH</name>
<evidence type="ECO:0000256" key="4">
    <source>
        <dbReference type="ARBA" id="ARBA00023054"/>
    </source>
</evidence>
<protein>
    <submittedName>
        <fullName evidence="9">Hemolysin secretion protein D</fullName>
    </submittedName>
</protein>
<dbReference type="GO" id="GO:0015562">
    <property type="term" value="F:efflux transmembrane transporter activity"/>
    <property type="evidence" value="ECO:0007669"/>
    <property type="project" value="TreeGrafter"/>
</dbReference>
<dbReference type="InterPro" id="IPR030190">
    <property type="entry name" value="MacA_alpha-hairpin_sf"/>
</dbReference>
<evidence type="ECO:0000256" key="5">
    <source>
        <dbReference type="SAM" id="MobiDB-lite"/>
    </source>
</evidence>
<dbReference type="EMBL" id="AP018907">
    <property type="protein sequence ID" value="BBF91924.1"/>
    <property type="molecule type" value="Genomic_DNA"/>
</dbReference>
<dbReference type="GO" id="GO:0030313">
    <property type="term" value="C:cell envelope"/>
    <property type="evidence" value="ECO:0007669"/>
    <property type="project" value="UniProtKB-SubCell"/>
</dbReference>
<dbReference type="Gene3D" id="2.40.50.100">
    <property type="match status" value="1"/>
</dbReference>
<accession>A0A348FX91</accession>
<dbReference type="AlphaFoldDB" id="A0A348FX91"/>
<dbReference type="InterPro" id="IPR058624">
    <property type="entry name" value="MdtA-like_HH"/>
</dbReference>
<evidence type="ECO:0000259" key="7">
    <source>
        <dbReference type="Pfam" id="PF25917"/>
    </source>
</evidence>
<keyword evidence="10" id="KW-1185">Reference proteome</keyword>
<dbReference type="Pfam" id="PF25876">
    <property type="entry name" value="HH_MFP_RND"/>
    <property type="match status" value="1"/>
</dbReference>
<evidence type="ECO:0000313" key="10">
    <source>
        <dbReference type="Proteomes" id="UP000266934"/>
    </source>
</evidence>
<feature type="domain" description="Multidrug resistance protein MdtA-like barrel-sandwich hybrid" evidence="7">
    <location>
        <begin position="63"/>
        <end position="217"/>
    </location>
</feature>
<dbReference type="KEGG" id="blag:BLTE_06090"/>
<feature type="domain" description="Multidrug resistance protein MdtA-like alpha-helical hairpin" evidence="6">
    <location>
        <begin position="109"/>
        <end position="185"/>
    </location>
</feature>
<dbReference type="SUPFAM" id="SSF111369">
    <property type="entry name" value="HlyD-like secretion proteins"/>
    <property type="match status" value="1"/>
</dbReference>
<organism evidence="9 10">
    <name type="scientific">Blastochloris tepida</name>
    <dbReference type="NCBI Taxonomy" id="2233851"/>
    <lineage>
        <taxon>Bacteria</taxon>
        <taxon>Pseudomonadati</taxon>
        <taxon>Pseudomonadota</taxon>
        <taxon>Alphaproteobacteria</taxon>
        <taxon>Hyphomicrobiales</taxon>
        <taxon>Blastochloridaceae</taxon>
        <taxon>Blastochloris</taxon>
    </lineage>
</organism>
<comment type="subcellular location">
    <subcellularLocation>
        <location evidence="1">Cell envelope</location>
    </subcellularLocation>
</comment>
<evidence type="ECO:0000256" key="1">
    <source>
        <dbReference type="ARBA" id="ARBA00004196"/>
    </source>
</evidence>
<dbReference type="InterPro" id="IPR058625">
    <property type="entry name" value="MdtA-like_BSH"/>
</dbReference>
<dbReference type="GO" id="GO:1990281">
    <property type="term" value="C:efflux pump complex"/>
    <property type="evidence" value="ECO:0007669"/>
    <property type="project" value="TreeGrafter"/>
</dbReference>
<evidence type="ECO:0000313" key="9">
    <source>
        <dbReference type="EMBL" id="BBF91924.1"/>
    </source>
</evidence>
<dbReference type="GO" id="GO:0019898">
    <property type="term" value="C:extrinsic component of membrane"/>
    <property type="evidence" value="ECO:0007669"/>
    <property type="project" value="InterPro"/>
</dbReference>
<dbReference type="Pfam" id="PF25967">
    <property type="entry name" value="RND-MFP_C"/>
    <property type="match status" value="1"/>
</dbReference>
<evidence type="ECO:0000259" key="6">
    <source>
        <dbReference type="Pfam" id="PF25876"/>
    </source>
</evidence>
<dbReference type="Gene3D" id="2.40.30.170">
    <property type="match status" value="1"/>
</dbReference>
<proteinExistence type="inferred from homology"/>
<dbReference type="PANTHER" id="PTHR30469:SF33">
    <property type="entry name" value="SLR1207 PROTEIN"/>
    <property type="match status" value="1"/>
</dbReference>
<sequence length="403" mass="42514">MTKARKRAGLVVAALVIAGVAVWGLRAYRTPTATEAMMTARAAIGDIEQTVLASGTLKPVKLVAVGAQASGRVVSMKVKLGQKVAAGDLIAEIDPVNQQNALRKAEASLQNLRAQRLEKIATLALARATLERQTQTLAQRATSRADFDTAQATVKQTEAQIAALEAQILSGEVAVEDARANLGYTRVTAPIDGTVLSIVTQEGQTVNATQTAPTMVVLGQIDTMTVKVEISEADVVRVKPGQPVYFTILGDPDRRYHATLESIDPAPESIKSDSSFTTSTSAASSSSSSSSTSSSAIYYYGVFNVPNPEGRLRTYMTAQVRIVLGDAKGVLTIPSAALRRSGRGYTVDVVDDAGNVSTREVEVGLDNKSVAEIRAGLKAGERVVTSRKSDAGAPSFRGPPRPF</sequence>
<feature type="compositionally biased region" description="Low complexity" evidence="5">
    <location>
        <begin position="272"/>
        <end position="293"/>
    </location>
</feature>
<comment type="similarity">
    <text evidence="2">Belongs to the membrane fusion protein (MFP) (TC 8.A.1) family.</text>
</comment>
<dbReference type="GO" id="GO:1990961">
    <property type="term" value="P:xenobiotic detoxification by transmembrane export across the plasma membrane"/>
    <property type="evidence" value="ECO:0007669"/>
    <property type="project" value="InterPro"/>
</dbReference>
<dbReference type="PANTHER" id="PTHR30469">
    <property type="entry name" value="MULTIDRUG RESISTANCE PROTEIN MDTA"/>
    <property type="match status" value="1"/>
</dbReference>
<dbReference type="Gene3D" id="6.10.140.1990">
    <property type="match status" value="1"/>
</dbReference>
<evidence type="ECO:0000256" key="3">
    <source>
        <dbReference type="ARBA" id="ARBA00022448"/>
    </source>
</evidence>
<dbReference type="Gene3D" id="2.40.420.20">
    <property type="match status" value="1"/>
</dbReference>
<gene>
    <name evidence="9" type="ORF">BLTE_06090</name>
</gene>
<evidence type="ECO:0000259" key="8">
    <source>
        <dbReference type="Pfam" id="PF25967"/>
    </source>
</evidence>
<dbReference type="InterPro" id="IPR006143">
    <property type="entry name" value="RND_pump_MFP"/>
</dbReference>
<feature type="region of interest" description="Disordered" evidence="5">
    <location>
        <begin position="263"/>
        <end position="293"/>
    </location>
</feature>